<evidence type="ECO:0008006" key="3">
    <source>
        <dbReference type="Google" id="ProtNLM"/>
    </source>
</evidence>
<comment type="caution">
    <text evidence="1">The sequence shown here is derived from an EMBL/GenBank/DDBJ whole genome shotgun (WGS) entry which is preliminary data.</text>
</comment>
<accession>A0A395XEI1</accession>
<dbReference type="RefSeq" id="WP_118239792.1">
    <property type="nucleotide sequence ID" value="NZ_QRZV01000009.1"/>
</dbReference>
<dbReference type="EMBL" id="QRZV01000009">
    <property type="protein sequence ID" value="RGW07028.1"/>
    <property type="molecule type" value="Genomic_DNA"/>
</dbReference>
<proteinExistence type="predicted"/>
<gene>
    <name evidence="1" type="ORF">DWV92_09435</name>
</gene>
<dbReference type="Proteomes" id="UP000265970">
    <property type="component" value="Unassembled WGS sequence"/>
</dbReference>
<protein>
    <recommendedName>
        <fullName evidence="3">HK97 gp10 family phage protein</fullName>
    </recommendedName>
</protein>
<name>A0A395XEI1_9BIFI</name>
<organism evidence="1 2">
    <name type="scientific">Bifidobacterium pseudolongum</name>
    <dbReference type="NCBI Taxonomy" id="1694"/>
    <lineage>
        <taxon>Bacteria</taxon>
        <taxon>Bacillati</taxon>
        <taxon>Actinomycetota</taxon>
        <taxon>Actinomycetes</taxon>
        <taxon>Bifidobacteriales</taxon>
        <taxon>Bifidobacteriaceae</taxon>
        <taxon>Bifidobacterium</taxon>
    </lineage>
</organism>
<sequence length="122" mass="13234">MIVDTSEVKAFAAKLQDAPERKRRRVSMIVKKAAQNVKTTTRADLTSSGNAAFRHIPISYEMQDRGSVVEADVAPDDGGAGNLANLAFFGTAKGGGTHDFYKHARAEFPNLVRELRRAAMGL</sequence>
<reference evidence="1 2" key="1">
    <citation type="submission" date="2018-08" db="EMBL/GenBank/DDBJ databases">
        <title>A genome reference for cultivated species of the human gut microbiota.</title>
        <authorList>
            <person name="Zou Y."/>
            <person name="Xue W."/>
            <person name="Luo G."/>
        </authorList>
    </citation>
    <scope>NUCLEOTIDE SEQUENCE [LARGE SCALE GENOMIC DNA]</scope>
    <source>
        <strain evidence="1 2">AF13-3LB</strain>
    </source>
</reference>
<evidence type="ECO:0000313" key="2">
    <source>
        <dbReference type="Proteomes" id="UP000265970"/>
    </source>
</evidence>
<evidence type="ECO:0000313" key="1">
    <source>
        <dbReference type="EMBL" id="RGW07028.1"/>
    </source>
</evidence>
<dbReference type="AlphaFoldDB" id="A0A395XEI1"/>